<dbReference type="Proteomes" id="UP000091857">
    <property type="component" value="Chromosome 1"/>
</dbReference>
<organism evidence="1 2">
    <name type="scientific">Manihot esculenta</name>
    <name type="common">Cassava</name>
    <name type="synonym">Jatropha manihot</name>
    <dbReference type="NCBI Taxonomy" id="3983"/>
    <lineage>
        <taxon>Eukaryota</taxon>
        <taxon>Viridiplantae</taxon>
        <taxon>Streptophyta</taxon>
        <taxon>Embryophyta</taxon>
        <taxon>Tracheophyta</taxon>
        <taxon>Spermatophyta</taxon>
        <taxon>Magnoliopsida</taxon>
        <taxon>eudicotyledons</taxon>
        <taxon>Gunneridae</taxon>
        <taxon>Pentapetalae</taxon>
        <taxon>rosids</taxon>
        <taxon>fabids</taxon>
        <taxon>Malpighiales</taxon>
        <taxon>Euphorbiaceae</taxon>
        <taxon>Crotonoideae</taxon>
        <taxon>Manihoteae</taxon>
        <taxon>Manihot</taxon>
    </lineage>
</organism>
<evidence type="ECO:0000313" key="1">
    <source>
        <dbReference type="EMBL" id="KAG8662842.1"/>
    </source>
</evidence>
<reference evidence="2" key="1">
    <citation type="journal article" date="2016" name="Nat. Biotechnol.">
        <title>Sequencing wild and cultivated cassava and related species reveals extensive interspecific hybridization and genetic diversity.</title>
        <authorList>
            <person name="Bredeson J.V."/>
            <person name="Lyons J.B."/>
            <person name="Prochnik S.E."/>
            <person name="Wu G.A."/>
            <person name="Ha C.M."/>
            <person name="Edsinger-Gonzales E."/>
            <person name="Grimwood J."/>
            <person name="Schmutz J."/>
            <person name="Rabbi I.Y."/>
            <person name="Egesi C."/>
            <person name="Nauluvula P."/>
            <person name="Lebot V."/>
            <person name="Ndunguru J."/>
            <person name="Mkamilo G."/>
            <person name="Bart R.S."/>
            <person name="Setter T.L."/>
            <person name="Gleadow R.M."/>
            <person name="Kulakow P."/>
            <person name="Ferguson M.E."/>
            <person name="Rounsley S."/>
            <person name="Rokhsar D.S."/>
        </authorList>
    </citation>
    <scope>NUCLEOTIDE SEQUENCE [LARGE SCALE GENOMIC DNA]</scope>
    <source>
        <strain evidence="2">cv. AM560-2</strain>
    </source>
</reference>
<name>A0ACB7ID99_MANES</name>
<proteinExistence type="predicted"/>
<evidence type="ECO:0000313" key="2">
    <source>
        <dbReference type="Proteomes" id="UP000091857"/>
    </source>
</evidence>
<accession>A0ACB7ID99</accession>
<dbReference type="EMBL" id="CM004387">
    <property type="protein sequence ID" value="KAG8662842.1"/>
    <property type="molecule type" value="Genomic_DNA"/>
</dbReference>
<sequence>MALAAQKQNHQLPPTTTTSKILGSKNCDYNWWQKHIEQDGYLLAAVKAAARVGGLNLTATKPQHKGDALLWSSVAICLVCGNNYVPILDYWSIAPTELNWCPFLLSALADKTWWVVVTFELSGLA</sequence>
<protein>
    <submittedName>
        <fullName evidence="1">Uncharacterized protein</fullName>
    </submittedName>
</protein>
<comment type="caution">
    <text evidence="1">The sequence shown here is derived from an EMBL/GenBank/DDBJ whole genome shotgun (WGS) entry which is preliminary data.</text>
</comment>
<gene>
    <name evidence="1" type="ORF">MANES_01G150701v8</name>
</gene>
<keyword evidence="2" id="KW-1185">Reference proteome</keyword>